<evidence type="ECO:0000313" key="3">
    <source>
        <dbReference type="Proteomes" id="UP001596523"/>
    </source>
</evidence>
<gene>
    <name evidence="2" type="ORF">ACFQVC_13085</name>
</gene>
<dbReference type="InterPro" id="IPR010310">
    <property type="entry name" value="T7SS_ESAT-6-like"/>
</dbReference>
<dbReference type="Gene3D" id="1.10.287.1060">
    <property type="entry name" value="ESAT-6-like"/>
    <property type="match status" value="1"/>
</dbReference>
<keyword evidence="3" id="KW-1185">Reference proteome</keyword>
<reference evidence="3" key="1">
    <citation type="journal article" date="2019" name="Int. J. Syst. Evol. Microbiol.">
        <title>The Global Catalogue of Microorganisms (GCM) 10K type strain sequencing project: providing services to taxonomists for standard genome sequencing and annotation.</title>
        <authorList>
            <consortium name="The Broad Institute Genomics Platform"/>
            <consortium name="The Broad Institute Genome Sequencing Center for Infectious Disease"/>
            <person name="Wu L."/>
            <person name="Ma J."/>
        </authorList>
    </citation>
    <scope>NUCLEOTIDE SEQUENCE [LARGE SCALE GENOMIC DNA]</scope>
    <source>
        <strain evidence="3">SYNS20</strain>
    </source>
</reference>
<evidence type="ECO:0000313" key="2">
    <source>
        <dbReference type="EMBL" id="MFC7305152.1"/>
    </source>
</evidence>
<accession>A0ABW2JIJ3</accession>
<protein>
    <submittedName>
        <fullName evidence="2">WXG100 family type VII secretion target</fullName>
    </submittedName>
</protein>
<dbReference type="InterPro" id="IPR036689">
    <property type="entry name" value="ESAT-6-like_sf"/>
</dbReference>
<dbReference type="EMBL" id="JBHTCF010000004">
    <property type="protein sequence ID" value="MFC7305152.1"/>
    <property type="molecule type" value="Genomic_DNA"/>
</dbReference>
<evidence type="ECO:0000256" key="1">
    <source>
        <dbReference type="SAM" id="MobiDB-lite"/>
    </source>
</evidence>
<sequence length="120" mass="12556">MSSTGGSSLGYSDIAKAKTAIEDTMNSMNQQVRALSEAINMVAGSWHGQGASQFVKAQNDLNNDHKDIHRRLQILHEAVDQTRNLNESNDVEVQAAFKGVDTGGGAAAASAAGGSGIDRL</sequence>
<proteinExistence type="predicted"/>
<name>A0ABW2JIJ3_9ACTN</name>
<dbReference type="Pfam" id="PF06013">
    <property type="entry name" value="WXG100"/>
    <property type="match status" value="1"/>
</dbReference>
<comment type="caution">
    <text evidence="2">The sequence shown here is derived from an EMBL/GenBank/DDBJ whole genome shotgun (WGS) entry which is preliminary data.</text>
</comment>
<dbReference type="Proteomes" id="UP001596523">
    <property type="component" value="Unassembled WGS sequence"/>
</dbReference>
<organism evidence="2 3">
    <name type="scientific">Streptomyces monticola</name>
    <dbReference type="NCBI Taxonomy" id="2666263"/>
    <lineage>
        <taxon>Bacteria</taxon>
        <taxon>Bacillati</taxon>
        <taxon>Actinomycetota</taxon>
        <taxon>Actinomycetes</taxon>
        <taxon>Kitasatosporales</taxon>
        <taxon>Streptomycetaceae</taxon>
        <taxon>Streptomyces</taxon>
    </lineage>
</organism>
<dbReference type="RefSeq" id="WP_381830285.1">
    <property type="nucleotide sequence ID" value="NZ_JBHTCF010000004.1"/>
</dbReference>
<feature type="region of interest" description="Disordered" evidence="1">
    <location>
        <begin position="101"/>
        <end position="120"/>
    </location>
</feature>
<dbReference type="SUPFAM" id="SSF140453">
    <property type="entry name" value="EsxAB dimer-like"/>
    <property type="match status" value="1"/>
</dbReference>